<dbReference type="EMBL" id="WKJL01000003">
    <property type="protein sequence ID" value="MRW83747.1"/>
    <property type="molecule type" value="Genomic_DNA"/>
</dbReference>
<dbReference type="RefSeq" id="WP_154356808.1">
    <property type="nucleotide sequence ID" value="NZ_WKJL01000003.1"/>
</dbReference>
<gene>
    <name evidence="1" type="ORF">GJ698_06520</name>
</gene>
<accession>A0A844CSL3</accession>
<reference evidence="1 2" key="1">
    <citation type="submission" date="2019-11" db="EMBL/GenBank/DDBJ databases">
        <title>Novel species isolated from a subtropical stream in China.</title>
        <authorList>
            <person name="Lu H."/>
        </authorList>
    </citation>
    <scope>NUCLEOTIDE SEQUENCE [LARGE SCALE GENOMIC DNA]</scope>
    <source>
        <strain evidence="1 2">FT26W</strain>
    </source>
</reference>
<evidence type="ECO:0000313" key="2">
    <source>
        <dbReference type="Proteomes" id="UP000439986"/>
    </source>
</evidence>
<dbReference type="Proteomes" id="UP000439986">
    <property type="component" value="Unassembled WGS sequence"/>
</dbReference>
<proteinExistence type="predicted"/>
<protein>
    <submittedName>
        <fullName evidence="1">Uncharacterized protein</fullName>
    </submittedName>
</protein>
<comment type="caution">
    <text evidence="1">The sequence shown here is derived from an EMBL/GenBank/DDBJ whole genome shotgun (WGS) entry which is preliminary data.</text>
</comment>
<dbReference type="AlphaFoldDB" id="A0A844CSL3"/>
<organism evidence="1 2">
    <name type="scientific">Duganella aquatilis</name>
    <dbReference type="NCBI Taxonomy" id="2666082"/>
    <lineage>
        <taxon>Bacteria</taxon>
        <taxon>Pseudomonadati</taxon>
        <taxon>Pseudomonadota</taxon>
        <taxon>Betaproteobacteria</taxon>
        <taxon>Burkholderiales</taxon>
        <taxon>Oxalobacteraceae</taxon>
        <taxon>Telluria group</taxon>
        <taxon>Duganella</taxon>
    </lineage>
</organism>
<keyword evidence="2" id="KW-1185">Reference proteome</keyword>
<name>A0A844CSL3_9BURK</name>
<evidence type="ECO:0000313" key="1">
    <source>
        <dbReference type="EMBL" id="MRW83747.1"/>
    </source>
</evidence>
<sequence>MSVSEVLGHGQAADGRVQFQWRNCFGDVTATRFGLVIKEYWSKVARPALISAEAEVEHWASSDEGGACFVHSDRLDQRAITAAAMCLSIQSIWERQLRQYLVTCVCRDDRQAEMQGQIHHAHWKNKKAEKKRPDLQELFRDLRGVPMSAFLSFPQIDLLAELGNACRHGDGKAVTGLWQRHPELWPAYCRESLLALDGTRTERTVAPPFADMNIEPAMLEGFVDSIADFWEMVQYLYHESLTSKHWTLEKRLLEDRRKLARAISHFNNVAYIRSV</sequence>